<gene>
    <name evidence="2" type="ORF">KIW84_010057</name>
</gene>
<organism evidence="2 3">
    <name type="scientific">Pisum sativum</name>
    <name type="common">Garden pea</name>
    <name type="synonym">Lathyrus oleraceus</name>
    <dbReference type="NCBI Taxonomy" id="3888"/>
    <lineage>
        <taxon>Eukaryota</taxon>
        <taxon>Viridiplantae</taxon>
        <taxon>Streptophyta</taxon>
        <taxon>Embryophyta</taxon>
        <taxon>Tracheophyta</taxon>
        <taxon>Spermatophyta</taxon>
        <taxon>Magnoliopsida</taxon>
        <taxon>eudicotyledons</taxon>
        <taxon>Gunneridae</taxon>
        <taxon>Pentapetalae</taxon>
        <taxon>rosids</taxon>
        <taxon>fabids</taxon>
        <taxon>Fabales</taxon>
        <taxon>Fabaceae</taxon>
        <taxon>Papilionoideae</taxon>
        <taxon>50 kb inversion clade</taxon>
        <taxon>NPAAA clade</taxon>
        <taxon>Hologalegina</taxon>
        <taxon>IRL clade</taxon>
        <taxon>Fabeae</taxon>
        <taxon>Lathyrus</taxon>
    </lineage>
</organism>
<accession>A0A9D4YP40</accession>
<comment type="caution">
    <text evidence="2">The sequence shown here is derived from an EMBL/GenBank/DDBJ whole genome shotgun (WGS) entry which is preliminary data.</text>
</comment>
<reference evidence="2 3" key="1">
    <citation type="journal article" date="2022" name="Nat. Genet.">
        <title>Improved pea reference genome and pan-genome highlight genomic features and evolutionary characteristics.</title>
        <authorList>
            <person name="Yang T."/>
            <person name="Liu R."/>
            <person name="Luo Y."/>
            <person name="Hu S."/>
            <person name="Wang D."/>
            <person name="Wang C."/>
            <person name="Pandey M.K."/>
            <person name="Ge S."/>
            <person name="Xu Q."/>
            <person name="Li N."/>
            <person name="Li G."/>
            <person name="Huang Y."/>
            <person name="Saxena R.K."/>
            <person name="Ji Y."/>
            <person name="Li M."/>
            <person name="Yan X."/>
            <person name="He Y."/>
            <person name="Liu Y."/>
            <person name="Wang X."/>
            <person name="Xiang C."/>
            <person name="Varshney R.K."/>
            <person name="Ding H."/>
            <person name="Gao S."/>
            <person name="Zong X."/>
        </authorList>
    </citation>
    <scope>NUCLEOTIDE SEQUENCE [LARGE SCALE GENOMIC DNA]</scope>
    <source>
        <strain evidence="2 3">cv. Zhongwan 6</strain>
    </source>
</reference>
<keyword evidence="3" id="KW-1185">Reference proteome</keyword>
<proteinExistence type="predicted"/>
<name>A0A9D4YP40_PEA</name>
<dbReference type="EMBL" id="JAMSHJ010000001">
    <property type="protein sequence ID" value="KAI5440431.1"/>
    <property type="molecule type" value="Genomic_DNA"/>
</dbReference>
<dbReference type="Proteomes" id="UP001058974">
    <property type="component" value="Chromosome 1"/>
</dbReference>
<protein>
    <submittedName>
        <fullName evidence="2">Uncharacterized protein</fullName>
    </submittedName>
</protein>
<evidence type="ECO:0000256" key="1">
    <source>
        <dbReference type="SAM" id="MobiDB-lite"/>
    </source>
</evidence>
<dbReference type="AlphaFoldDB" id="A0A9D4YP40"/>
<dbReference type="Gramene" id="Psat01G0005700-T1">
    <property type="protein sequence ID" value="KAI5440431.1"/>
    <property type="gene ID" value="KIW84_010057"/>
</dbReference>
<feature type="compositionally biased region" description="Polar residues" evidence="1">
    <location>
        <begin position="1"/>
        <end position="15"/>
    </location>
</feature>
<evidence type="ECO:0000313" key="2">
    <source>
        <dbReference type="EMBL" id="KAI5440431.1"/>
    </source>
</evidence>
<feature type="region of interest" description="Disordered" evidence="1">
    <location>
        <begin position="1"/>
        <end position="45"/>
    </location>
</feature>
<evidence type="ECO:0000313" key="3">
    <source>
        <dbReference type="Proteomes" id="UP001058974"/>
    </source>
</evidence>
<sequence>MQALSSSSQVTTDQSGAGMESLPLGTSHATANAESHGYHSIGGRFGRGGGRFGRGGGRFGKTQCQICHKSEHDASICYHRYSNSNALSFSPQIVSFNSSMMTARPMYQPSFGYAAHRPTPPRSPIPQAFLIGSDPNFNNQWWYPDSGASHHFTPDASNLSDSISLPINFDQWAYVLTKPLSAVKFLALSDKLRLFNKQNLIDTPLIDTPSTSKGG</sequence>